<dbReference type="Proteomes" id="UP000255528">
    <property type="component" value="Unassembled WGS sequence"/>
</dbReference>
<accession>A0A381C337</accession>
<dbReference type="AlphaFoldDB" id="A0A381C337"/>
<dbReference type="EMBL" id="UIGI01000001">
    <property type="protein sequence ID" value="SUW61779.1"/>
    <property type="molecule type" value="Genomic_DNA"/>
</dbReference>
<evidence type="ECO:0000313" key="2">
    <source>
        <dbReference type="Proteomes" id="UP000255528"/>
    </source>
</evidence>
<gene>
    <name evidence="1" type="ORF">NCTC12119_00178</name>
</gene>
<name>A0A381C337_9ENTR</name>
<reference evidence="1 2" key="1">
    <citation type="submission" date="2018-06" db="EMBL/GenBank/DDBJ databases">
        <authorList>
            <consortium name="Pathogen Informatics"/>
            <person name="Doyle S."/>
        </authorList>
    </citation>
    <scope>NUCLEOTIDE SEQUENCE [LARGE SCALE GENOMIC DNA]</scope>
    <source>
        <strain evidence="1 2">NCTC12119</strain>
    </source>
</reference>
<sequence length="157" mass="18333">MKASKRVACWVLIVLLIALPLIFAWYQAYKRDHFSCDATATIVGKNISYEMITHFVFNEGAGTYTASGQLHEEGKPEMNTNNHFTFKYWHEEEKIIMISKENSGMENIFSHYFPYTPDFFLYRERGISLEIKRENASSYLFSYDGTPLFYCTLTKTN</sequence>
<organism evidence="1 2">
    <name type="scientific">Buttiauxella agrestis</name>
    <dbReference type="NCBI Taxonomy" id="82977"/>
    <lineage>
        <taxon>Bacteria</taxon>
        <taxon>Pseudomonadati</taxon>
        <taxon>Pseudomonadota</taxon>
        <taxon>Gammaproteobacteria</taxon>
        <taxon>Enterobacterales</taxon>
        <taxon>Enterobacteriaceae</taxon>
        <taxon>Buttiauxella</taxon>
    </lineage>
</organism>
<proteinExistence type="predicted"/>
<protein>
    <submittedName>
        <fullName evidence="1">Uncharacterized protein</fullName>
    </submittedName>
</protein>
<evidence type="ECO:0000313" key="1">
    <source>
        <dbReference type="EMBL" id="SUW61779.1"/>
    </source>
</evidence>
<dbReference type="RefSeq" id="WP_115626943.1">
    <property type="nucleotide sequence ID" value="NZ_UIGI01000001.1"/>
</dbReference>